<evidence type="ECO:0000313" key="3">
    <source>
        <dbReference type="Proteomes" id="UP000095300"/>
    </source>
</evidence>
<dbReference type="PROSITE" id="PS51467">
    <property type="entry name" value="HARP"/>
    <property type="match status" value="1"/>
</dbReference>
<evidence type="ECO:0000313" key="2">
    <source>
        <dbReference type="EnsemblMetazoa" id="SCAU001396-PA"/>
    </source>
</evidence>
<dbReference type="Pfam" id="PF07443">
    <property type="entry name" value="HARP"/>
    <property type="match status" value="1"/>
</dbReference>
<evidence type="ECO:0000259" key="1">
    <source>
        <dbReference type="PROSITE" id="PS51467"/>
    </source>
</evidence>
<organism evidence="2 3">
    <name type="scientific">Stomoxys calcitrans</name>
    <name type="common">Stable fly</name>
    <name type="synonym">Conops calcitrans</name>
    <dbReference type="NCBI Taxonomy" id="35570"/>
    <lineage>
        <taxon>Eukaryota</taxon>
        <taxon>Metazoa</taxon>
        <taxon>Ecdysozoa</taxon>
        <taxon>Arthropoda</taxon>
        <taxon>Hexapoda</taxon>
        <taxon>Insecta</taxon>
        <taxon>Pterygota</taxon>
        <taxon>Neoptera</taxon>
        <taxon>Endopterygota</taxon>
        <taxon>Diptera</taxon>
        <taxon>Brachycera</taxon>
        <taxon>Muscomorpha</taxon>
        <taxon>Muscoidea</taxon>
        <taxon>Muscidae</taxon>
        <taxon>Stomoxys</taxon>
    </lineage>
</organism>
<proteinExistence type="predicted"/>
<dbReference type="InterPro" id="IPR010003">
    <property type="entry name" value="HARP_dom"/>
</dbReference>
<dbReference type="AlphaFoldDB" id="A0A1I8NRJ2"/>
<name>A0A1I8NRJ2_STOCA</name>
<gene>
    <name evidence="2" type="primary">106095478</name>
</gene>
<keyword evidence="3" id="KW-1185">Reference proteome</keyword>
<feature type="domain" description="HARP" evidence="1">
    <location>
        <begin position="126"/>
        <end position="201"/>
    </location>
</feature>
<dbReference type="STRING" id="35570.A0A1I8NRJ2"/>
<reference evidence="2" key="1">
    <citation type="submission" date="2020-05" db="UniProtKB">
        <authorList>
            <consortium name="EnsemblMetazoa"/>
        </authorList>
    </citation>
    <scope>IDENTIFICATION</scope>
    <source>
        <strain evidence="2">USDA</strain>
    </source>
</reference>
<dbReference type="Proteomes" id="UP000095300">
    <property type="component" value="Unassembled WGS sequence"/>
</dbReference>
<sequence>MYLCSAAEIVEKKRIALEKLSANTPNLVTANNNKQRIAHQPKVAPNIVTAAPSTSTFPRVENKAFLNAPKGSTTIKQRQETQHLIRNAMHPYRRPASVGDVRSFNNYKSFKPTNDRPSGRLLGLGQPQKPMVSCEVTLLSVTRFEVQPSGYHSKLVEVFRTIPSKSYEPTTRYWNFALSDYKALQDRVNNLKPDVKMGIIPQAVLNLCLAPPKQLDNSCLESLEPTLRSKLMPFQRIGVR</sequence>
<protein>
    <recommendedName>
        <fullName evidence="1">HARP domain-containing protein</fullName>
    </recommendedName>
</protein>
<accession>A0A1I8NRJ2</accession>
<dbReference type="EnsemblMetazoa" id="SCAU001396-RA">
    <property type="protein sequence ID" value="SCAU001396-PA"/>
    <property type="gene ID" value="SCAU001396"/>
</dbReference>
<dbReference type="VEuPathDB" id="VectorBase:SCAU001396"/>